<dbReference type="PROSITE" id="PS51746">
    <property type="entry name" value="PPM_2"/>
    <property type="match status" value="1"/>
</dbReference>
<evidence type="ECO:0000313" key="3">
    <source>
        <dbReference type="Proteomes" id="UP001168537"/>
    </source>
</evidence>
<sequence length="272" mass="27523">MSHVGHVREHNEDAGFVAPHVGLVADGVGGAAAGEIAAATVAAAVVEAATGMLPAAAPDTLEQVLAVGTDRGRSGIRRAIQHDLTRLGMATTLTVLLCDGSRVVLGHVGDSRAYRIRDGLLEQLSVDHTYVAHLVASGQLAREAASRHPWRNVVLRSVDGDPADAGVDLVPVDAAPGDRFLVCSDGLSDLVAEDELAALLGRGPADEAAQALLDAALAAGGRDNVTCVVLDLVDEQGPAPDGVGTVLGALTDPANVVDPGPVRIVQGPAATA</sequence>
<dbReference type="CDD" id="cd00143">
    <property type="entry name" value="PP2Cc"/>
    <property type="match status" value="1"/>
</dbReference>
<dbReference type="SUPFAM" id="SSF81606">
    <property type="entry name" value="PP2C-like"/>
    <property type="match status" value="1"/>
</dbReference>
<dbReference type="Gene3D" id="3.60.40.10">
    <property type="entry name" value="PPM-type phosphatase domain"/>
    <property type="match status" value="1"/>
</dbReference>
<dbReference type="RefSeq" id="WP_300962880.1">
    <property type="nucleotide sequence ID" value="NZ_JAUHJR010000016.1"/>
</dbReference>
<name>A0ABT8EZH0_9ACTN</name>
<dbReference type="SMART" id="SM00332">
    <property type="entry name" value="PP2Cc"/>
    <property type="match status" value="1"/>
</dbReference>
<evidence type="ECO:0000313" key="2">
    <source>
        <dbReference type="EMBL" id="MDN4163562.1"/>
    </source>
</evidence>
<dbReference type="PANTHER" id="PTHR47992">
    <property type="entry name" value="PROTEIN PHOSPHATASE"/>
    <property type="match status" value="1"/>
</dbReference>
<keyword evidence="3" id="KW-1185">Reference proteome</keyword>
<protein>
    <submittedName>
        <fullName evidence="2">Protein phosphatase 2C domain-containing protein</fullName>
    </submittedName>
</protein>
<dbReference type="InterPro" id="IPR036457">
    <property type="entry name" value="PPM-type-like_dom_sf"/>
</dbReference>
<dbReference type="InterPro" id="IPR015655">
    <property type="entry name" value="PP2C"/>
</dbReference>
<feature type="domain" description="PPM-type phosphatase" evidence="1">
    <location>
        <begin position="1"/>
        <end position="232"/>
    </location>
</feature>
<dbReference type="SMART" id="SM00331">
    <property type="entry name" value="PP2C_SIG"/>
    <property type="match status" value="1"/>
</dbReference>
<gene>
    <name evidence="2" type="ORF">QWY29_19500</name>
</gene>
<dbReference type="Pfam" id="PF13672">
    <property type="entry name" value="PP2C_2"/>
    <property type="match status" value="1"/>
</dbReference>
<reference evidence="2" key="1">
    <citation type="submission" date="2023-06" db="EMBL/GenBank/DDBJ databases">
        <title>Draft genome sequence of Nocardioides sp. SOB72.</title>
        <authorList>
            <person name="Zhang G."/>
        </authorList>
    </citation>
    <scope>NUCLEOTIDE SEQUENCE</scope>
    <source>
        <strain evidence="2">SOB72</strain>
    </source>
</reference>
<comment type="caution">
    <text evidence="2">The sequence shown here is derived from an EMBL/GenBank/DDBJ whole genome shotgun (WGS) entry which is preliminary data.</text>
</comment>
<dbReference type="InterPro" id="IPR001932">
    <property type="entry name" value="PPM-type_phosphatase-like_dom"/>
</dbReference>
<accession>A0ABT8EZH0</accession>
<dbReference type="EMBL" id="JAUHJR010000016">
    <property type="protein sequence ID" value="MDN4163562.1"/>
    <property type="molecule type" value="Genomic_DNA"/>
</dbReference>
<evidence type="ECO:0000259" key="1">
    <source>
        <dbReference type="PROSITE" id="PS51746"/>
    </source>
</evidence>
<organism evidence="2 3">
    <name type="scientific">Nocardioides abyssi</name>
    <dbReference type="NCBI Taxonomy" id="3058370"/>
    <lineage>
        <taxon>Bacteria</taxon>
        <taxon>Bacillati</taxon>
        <taxon>Actinomycetota</taxon>
        <taxon>Actinomycetes</taxon>
        <taxon>Propionibacteriales</taxon>
        <taxon>Nocardioidaceae</taxon>
        <taxon>Nocardioides</taxon>
    </lineage>
</organism>
<dbReference type="Proteomes" id="UP001168537">
    <property type="component" value="Unassembled WGS sequence"/>
</dbReference>
<proteinExistence type="predicted"/>